<keyword evidence="4" id="KW-1185">Reference proteome</keyword>
<dbReference type="EMBL" id="MH051257">
    <property type="protein sequence ID" value="AVR77237.1"/>
    <property type="molecule type" value="Genomic_DNA"/>
</dbReference>
<accession>A0A2R4AQB8</accession>
<evidence type="ECO:0000256" key="1">
    <source>
        <dbReference type="SAM" id="MobiDB-lite"/>
    </source>
</evidence>
<evidence type="ECO:0000313" key="3">
    <source>
        <dbReference type="EMBL" id="AVR77237.1"/>
    </source>
</evidence>
<feature type="region of interest" description="Disordered" evidence="1">
    <location>
        <begin position="1"/>
        <end position="23"/>
    </location>
</feature>
<sequence>MGASTTTRTTETTTHTGEPMSNLTPEQLEAIAYIVLAFTGPPSLAYFLVKGLFR</sequence>
<proteinExistence type="predicted"/>
<keyword evidence="2" id="KW-1133">Transmembrane helix</keyword>
<keyword evidence="2" id="KW-0472">Membrane</keyword>
<organism evidence="3 4">
    <name type="scientific">Mycobacterium phage OwlsT2W</name>
    <dbReference type="NCBI Taxonomy" id="2126954"/>
    <lineage>
        <taxon>Viruses</taxon>
        <taxon>Duplodnaviria</taxon>
        <taxon>Heunggongvirae</taxon>
        <taxon>Uroviricota</taxon>
        <taxon>Caudoviricetes</taxon>
        <taxon>Gracegardnervirinae</taxon>
        <taxon>Cheoctovirus</taxon>
        <taxon>Cheoctovirus owlsT2W</taxon>
    </lineage>
</organism>
<dbReference type="GeneID" id="60332473"/>
<keyword evidence="2" id="KW-0812">Transmembrane</keyword>
<name>A0A2R4AQB8_9CAUD</name>
<reference evidence="4" key="1">
    <citation type="submission" date="2018-03" db="EMBL/GenBank/DDBJ databases">
        <authorList>
            <person name="Keele B.F."/>
        </authorList>
    </citation>
    <scope>NUCLEOTIDE SEQUENCE [LARGE SCALE GENOMIC DNA]</scope>
</reference>
<dbReference type="KEGG" id="vg:60332473"/>
<evidence type="ECO:0000256" key="2">
    <source>
        <dbReference type="SAM" id="Phobius"/>
    </source>
</evidence>
<dbReference type="Proteomes" id="UP000244848">
    <property type="component" value="Segment"/>
</dbReference>
<protein>
    <submittedName>
        <fullName evidence="3">Uncharacterized protein</fullName>
    </submittedName>
</protein>
<evidence type="ECO:0000313" key="4">
    <source>
        <dbReference type="Proteomes" id="UP000244848"/>
    </source>
</evidence>
<dbReference type="RefSeq" id="YP_009960963.1">
    <property type="nucleotide sequence ID" value="NC_051695.1"/>
</dbReference>
<feature type="transmembrane region" description="Helical" evidence="2">
    <location>
        <begin position="30"/>
        <end position="49"/>
    </location>
</feature>
<feature type="compositionally biased region" description="Low complexity" evidence="1">
    <location>
        <begin position="1"/>
        <end position="16"/>
    </location>
</feature>
<gene>
    <name evidence="3" type="primary">69</name>
    <name evidence="3" type="ORF">SEA_OWLST2W_69</name>
</gene>